<keyword evidence="4" id="KW-0808">Transferase</keyword>
<dbReference type="PANTHER" id="PTHR11441:SF0">
    <property type="entry name" value="THYMIDINE KINASE, CYTOSOLIC"/>
    <property type="match status" value="1"/>
</dbReference>
<dbReference type="EC" id="2.7.1.21" evidence="2"/>
<evidence type="ECO:0000256" key="1">
    <source>
        <dbReference type="ARBA" id="ARBA00007587"/>
    </source>
</evidence>
<dbReference type="InterPro" id="IPR027417">
    <property type="entry name" value="P-loop_NTPase"/>
</dbReference>
<proteinExistence type="inferred from homology"/>
<keyword evidence="6" id="KW-0418">Kinase</keyword>
<evidence type="ECO:0000256" key="3">
    <source>
        <dbReference type="ARBA" id="ARBA00022634"/>
    </source>
</evidence>
<evidence type="ECO:0000256" key="7">
    <source>
        <dbReference type="ARBA" id="ARBA00022840"/>
    </source>
</evidence>
<name>A0A6C0KLD5_9ZZZZ</name>
<dbReference type="AlphaFoldDB" id="A0A6C0KLD5"/>
<dbReference type="InterPro" id="IPR001267">
    <property type="entry name" value="Thymidine_kinase"/>
</dbReference>
<keyword evidence="7" id="KW-0067">ATP-binding</keyword>
<dbReference type="EMBL" id="MN740921">
    <property type="protein sequence ID" value="QHU17976.1"/>
    <property type="molecule type" value="Genomic_DNA"/>
</dbReference>
<dbReference type="GO" id="GO:0071897">
    <property type="term" value="P:DNA biosynthetic process"/>
    <property type="evidence" value="ECO:0007669"/>
    <property type="project" value="UniProtKB-KW"/>
</dbReference>
<keyword evidence="5" id="KW-0547">Nucleotide-binding</keyword>
<evidence type="ECO:0000256" key="2">
    <source>
        <dbReference type="ARBA" id="ARBA00012118"/>
    </source>
</evidence>
<comment type="similarity">
    <text evidence="1">Belongs to the thymidine kinase family.</text>
</comment>
<reference evidence="8" key="1">
    <citation type="journal article" date="2020" name="Nature">
        <title>Giant virus diversity and host interactions through global metagenomics.</title>
        <authorList>
            <person name="Schulz F."/>
            <person name="Roux S."/>
            <person name="Paez-Espino D."/>
            <person name="Jungbluth S."/>
            <person name="Walsh D.A."/>
            <person name="Denef V.J."/>
            <person name="McMahon K.D."/>
            <person name="Konstantinidis K.T."/>
            <person name="Eloe-Fadrosh E.A."/>
            <person name="Kyrpides N.C."/>
            <person name="Woyke T."/>
        </authorList>
    </citation>
    <scope>NUCLEOTIDE SEQUENCE</scope>
    <source>
        <strain evidence="8">GVMAG-S-3300012919-55</strain>
    </source>
</reference>
<dbReference type="GO" id="GO:0005524">
    <property type="term" value="F:ATP binding"/>
    <property type="evidence" value="ECO:0007669"/>
    <property type="project" value="UniProtKB-KW"/>
</dbReference>
<organism evidence="8">
    <name type="scientific">viral metagenome</name>
    <dbReference type="NCBI Taxonomy" id="1070528"/>
    <lineage>
        <taxon>unclassified sequences</taxon>
        <taxon>metagenomes</taxon>
        <taxon>organismal metagenomes</taxon>
    </lineage>
</organism>
<evidence type="ECO:0000313" key="8">
    <source>
        <dbReference type="EMBL" id="QHU17976.1"/>
    </source>
</evidence>
<evidence type="ECO:0000256" key="4">
    <source>
        <dbReference type="ARBA" id="ARBA00022679"/>
    </source>
</evidence>
<dbReference type="GO" id="GO:0004797">
    <property type="term" value="F:thymidine kinase activity"/>
    <property type="evidence" value="ECO:0007669"/>
    <property type="project" value="UniProtKB-EC"/>
</dbReference>
<sequence length="189" mass="22147">MTLQIYIGPMYAGKTSKMIQMFNSNSCQDKIAIDFELNKTDIKLDINVLENHNHIELNECYKTTKLEYLYDESCYERLSQTYFTKCIKTKHIYINECQFFPDLKSHVIQWLNEDKNVYLYGLDADFKMELFGQTTMLIPYCSYIEKLTGTCQICNNPSIVSHRTSLDTQVFLPNAESYIPLCLKCKKES</sequence>
<dbReference type="PANTHER" id="PTHR11441">
    <property type="entry name" value="THYMIDINE KINASE"/>
    <property type="match status" value="1"/>
</dbReference>
<dbReference type="Gene3D" id="3.40.50.300">
    <property type="entry name" value="P-loop containing nucleotide triphosphate hydrolases"/>
    <property type="match status" value="1"/>
</dbReference>
<evidence type="ECO:0000256" key="5">
    <source>
        <dbReference type="ARBA" id="ARBA00022741"/>
    </source>
</evidence>
<protein>
    <recommendedName>
        <fullName evidence="2">thymidine kinase</fullName>
        <ecNumber evidence="2">2.7.1.21</ecNumber>
    </recommendedName>
</protein>
<keyword evidence="3" id="KW-0237">DNA synthesis</keyword>
<dbReference type="PIRSF" id="PIRSF035805">
    <property type="entry name" value="TK_cell"/>
    <property type="match status" value="1"/>
</dbReference>
<dbReference type="GO" id="GO:0046104">
    <property type="term" value="P:thymidine metabolic process"/>
    <property type="evidence" value="ECO:0007669"/>
    <property type="project" value="TreeGrafter"/>
</dbReference>
<dbReference type="Pfam" id="PF00265">
    <property type="entry name" value="TK"/>
    <property type="match status" value="1"/>
</dbReference>
<evidence type="ECO:0000256" key="6">
    <source>
        <dbReference type="ARBA" id="ARBA00022777"/>
    </source>
</evidence>
<dbReference type="SUPFAM" id="SSF52540">
    <property type="entry name" value="P-loop containing nucleoside triphosphate hydrolases"/>
    <property type="match status" value="1"/>
</dbReference>
<accession>A0A6C0KLD5</accession>